<evidence type="ECO:0000313" key="1">
    <source>
        <dbReference type="EMBL" id="PHV69216.1"/>
    </source>
</evidence>
<dbReference type="EMBL" id="PEDL01000042">
    <property type="protein sequence ID" value="PHV69216.1"/>
    <property type="molecule type" value="Genomic_DNA"/>
</dbReference>
<organism evidence="1 2">
    <name type="scientific">Sporanaerobium hydrogeniformans</name>
    <dbReference type="NCBI Taxonomy" id="3072179"/>
    <lineage>
        <taxon>Bacteria</taxon>
        <taxon>Bacillati</taxon>
        <taxon>Bacillota</taxon>
        <taxon>Clostridia</taxon>
        <taxon>Lachnospirales</taxon>
        <taxon>Lachnospiraceae</taxon>
        <taxon>Sporanaerobium</taxon>
    </lineage>
</organism>
<gene>
    <name evidence="1" type="ORF">CS063_17060</name>
</gene>
<comment type="caution">
    <text evidence="1">The sequence shown here is derived from an EMBL/GenBank/DDBJ whole genome shotgun (WGS) entry which is preliminary data.</text>
</comment>
<evidence type="ECO:0000313" key="2">
    <source>
        <dbReference type="Proteomes" id="UP000224460"/>
    </source>
</evidence>
<reference evidence="1" key="1">
    <citation type="submission" date="2017-10" db="EMBL/GenBank/DDBJ databases">
        <title>Genome sequence of cellulolytic Lachnospiraceae bacterium XHS1971 isolated from hotspring sediment.</title>
        <authorList>
            <person name="Vasudevan G."/>
            <person name="Joshi A.J."/>
            <person name="Hivarkar S."/>
            <person name="Lanjekar V.B."/>
            <person name="Dhakephalkar P.K."/>
            <person name="Dagar S."/>
        </authorList>
    </citation>
    <scope>NUCLEOTIDE SEQUENCE</scope>
    <source>
        <strain evidence="1">XHS1971</strain>
    </source>
</reference>
<name>A0AC61D931_9FIRM</name>
<sequence length="663" mass="75253">MKRRKGKFSYTTDLLRIAQVGIVLAIGCGILALFTKVGAALLIVLLLVLLGGSMFYSKRLSSLLEQEIDKKVNILTDLRSNLFVHADIPVVILENNGIIKWANNAFKKIWQQEEIIGLSIKTGLENLKINELFQKEGTVAKDIHLQDKDYHIVVERIEKQRLTVLYFMDYTENLLLKKRIKQQRCLLGYLCIDNYDEIMHSIEEVRRPMFMAIIDRKINLWFKEREVIILRFEKDKYLMVFNKKELDTMIERKFDILDEVRHIQVGNELPATISIGVGYNLESLTASREEARAAFDLAQGRGGDQAIIKNNDKYTFFGGKSKEVEKSARVKVRIKAYAFKELLHECDKVYIMGHKGIDMDCLGAAMGVYRAAAIMGKKAHIVLDEPTFAIQGLYDRIMTSNEYEDLFIPREIALEGIKKDTLLVIVDVHRRSYLEEEALLDKAEKVVVFDHHRRSTDFIEDAVLTYLEPYISSTCEMISEILVYLTDKIKLTPIEADALLAGITIDTKNFAFKAGVRTFEAAAFLRRSGADSSRVRMLFQNDMETYRARAAAIKAAEMWEHNIAVAEVDSAAPHPHIIAAQVADELLNIKGIEASFVITAKEDYCMISARALGDMNVQRIMELLGGGGHLGVAGAQLKNVTPYEAKLELQEAIDKYYKEGETK</sequence>
<proteinExistence type="predicted"/>
<keyword evidence="2" id="KW-1185">Reference proteome</keyword>
<accession>A0AC61D931</accession>
<protein>
    <submittedName>
        <fullName evidence="1">Phosphoesterase</fullName>
    </submittedName>
</protein>
<dbReference type="Proteomes" id="UP000224460">
    <property type="component" value="Unassembled WGS sequence"/>
</dbReference>